<dbReference type="GO" id="GO:0006412">
    <property type="term" value="P:translation"/>
    <property type="evidence" value="ECO:0007669"/>
    <property type="project" value="UniProtKB-UniRule"/>
</dbReference>
<dbReference type="SUPFAM" id="SSF46992">
    <property type="entry name" value="Ribosomal protein S20"/>
    <property type="match status" value="1"/>
</dbReference>
<keyword evidence="4 7" id="KW-0689">Ribosomal protein</keyword>
<keyword evidence="5 7" id="KW-0687">Ribonucleoprotein</keyword>
<reference evidence="8" key="1">
    <citation type="journal article" date="2012" name="Science">
        <title>Fermentation, hydrogen, and sulfur metabolism in multiple uncultivated bacterial phyla.</title>
        <authorList>
            <person name="Wrighton K.C."/>
            <person name="Thomas B.C."/>
            <person name="Sharon I."/>
            <person name="Miller C.S."/>
            <person name="Castelle C.J."/>
            <person name="VerBerkmoes N.C."/>
            <person name="Wilkins M.J."/>
            <person name="Hettich R.L."/>
            <person name="Lipton M.S."/>
            <person name="Williams K.H."/>
            <person name="Long P.E."/>
            <person name="Banfield J.F."/>
        </authorList>
    </citation>
    <scope>NUCLEOTIDE SEQUENCE [LARGE SCALE GENOMIC DNA]</scope>
</reference>
<dbReference type="AlphaFoldDB" id="K1YJW5"/>
<organism evidence="8">
    <name type="scientific">uncultured bacterium</name>
    <name type="common">gcode 4</name>
    <dbReference type="NCBI Taxonomy" id="1234023"/>
    <lineage>
        <taxon>Bacteria</taxon>
        <taxon>environmental samples</taxon>
    </lineage>
</organism>
<dbReference type="InterPro" id="IPR036510">
    <property type="entry name" value="Ribosomal_bS20_sf"/>
</dbReference>
<comment type="caution">
    <text evidence="8">The sequence shown here is derived from an EMBL/GenBank/DDBJ whole genome shotgun (WGS) entry which is preliminary data.</text>
</comment>
<comment type="similarity">
    <text evidence="1 7">Belongs to the bacterial ribosomal protein bS20 family.</text>
</comment>
<comment type="function">
    <text evidence="7">Binds directly to 16S ribosomal RNA.</text>
</comment>
<dbReference type="PANTHER" id="PTHR33398">
    <property type="entry name" value="30S RIBOSOMAL PROTEIN S20"/>
    <property type="match status" value="1"/>
</dbReference>
<evidence type="ECO:0000256" key="7">
    <source>
        <dbReference type="HAMAP-Rule" id="MF_00500"/>
    </source>
</evidence>
<dbReference type="PANTHER" id="PTHR33398:SF1">
    <property type="entry name" value="SMALL RIBOSOMAL SUBUNIT PROTEIN BS20C"/>
    <property type="match status" value="1"/>
</dbReference>
<gene>
    <name evidence="7" type="primary">rpsT</name>
    <name evidence="8" type="ORF">ACD_80C00011G0001</name>
</gene>
<proteinExistence type="inferred from homology"/>
<accession>K1YJW5</accession>
<dbReference type="GO" id="GO:0015935">
    <property type="term" value="C:small ribosomal subunit"/>
    <property type="evidence" value="ECO:0007669"/>
    <property type="project" value="TreeGrafter"/>
</dbReference>
<dbReference type="HAMAP" id="MF_00500">
    <property type="entry name" value="Ribosomal_bS20"/>
    <property type="match status" value="1"/>
</dbReference>
<dbReference type="InterPro" id="IPR002583">
    <property type="entry name" value="Ribosomal_bS20"/>
</dbReference>
<evidence type="ECO:0000313" key="8">
    <source>
        <dbReference type="EMBL" id="EKD25614.1"/>
    </source>
</evidence>
<protein>
    <recommendedName>
        <fullName evidence="6 7">Small ribosomal subunit protein bS20</fullName>
    </recommendedName>
</protein>
<evidence type="ECO:0000256" key="6">
    <source>
        <dbReference type="ARBA" id="ARBA00035136"/>
    </source>
</evidence>
<evidence type="ECO:0000256" key="5">
    <source>
        <dbReference type="ARBA" id="ARBA00023274"/>
    </source>
</evidence>
<keyword evidence="2 7" id="KW-0699">rRNA-binding</keyword>
<dbReference type="GO" id="GO:0005829">
    <property type="term" value="C:cytosol"/>
    <property type="evidence" value="ECO:0007669"/>
    <property type="project" value="TreeGrafter"/>
</dbReference>
<dbReference type="Pfam" id="PF01649">
    <property type="entry name" value="Ribosomal_S20p"/>
    <property type="match status" value="1"/>
</dbReference>
<dbReference type="EMBL" id="AMFJ01036018">
    <property type="protein sequence ID" value="EKD25614.1"/>
    <property type="molecule type" value="Genomic_DNA"/>
</dbReference>
<evidence type="ECO:0000256" key="4">
    <source>
        <dbReference type="ARBA" id="ARBA00022980"/>
    </source>
</evidence>
<dbReference type="Gene3D" id="1.20.58.110">
    <property type="entry name" value="Ribosomal protein S20"/>
    <property type="match status" value="1"/>
</dbReference>
<dbReference type="GO" id="GO:0003735">
    <property type="term" value="F:structural constituent of ribosome"/>
    <property type="evidence" value="ECO:0007669"/>
    <property type="project" value="InterPro"/>
</dbReference>
<evidence type="ECO:0000256" key="2">
    <source>
        <dbReference type="ARBA" id="ARBA00022730"/>
    </source>
</evidence>
<dbReference type="GO" id="GO:0070181">
    <property type="term" value="F:small ribosomal subunit rRNA binding"/>
    <property type="evidence" value="ECO:0007669"/>
    <property type="project" value="TreeGrafter"/>
</dbReference>
<name>K1YJW5_9BACT</name>
<sequence length="87" mass="9988">MPITKSAKKAAKRSLVFQKRNNEFKLRMKMAIKKFLKSIDKAEKLGQEDLNKVYKFIDKCTKVGVIKKNTAARKKSRVAKAFAKQAK</sequence>
<dbReference type="NCBIfam" id="TIGR00029">
    <property type="entry name" value="S20"/>
    <property type="match status" value="1"/>
</dbReference>
<keyword evidence="3 7" id="KW-0694">RNA-binding</keyword>
<evidence type="ECO:0000256" key="3">
    <source>
        <dbReference type="ARBA" id="ARBA00022884"/>
    </source>
</evidence>
<evidence type="ECO:0000256" key="1">
    <source>
        <dbReference type="ARBA" id="ARBA00007634"/>
    </source>
</evidence>